<evidence type="ECO:0000256" key="9">
    <source>
        <dbReference type="ARBA" id="ARBA00023136"/>
    </source>
</evidence>
<feature type="compositionally biased region" description="Basic and acidic residues" evidence="10">
    <location>
        <begin position="72"/>
        <end position="90"/>
    </location>
</feature>
<feature type="transmembrane region" description="Helical" evidence="11">
    <location>
        <begin position="635"/>
        <end position="653"/>
    </location>
</feature>
<evidence type="ECO:0000256" key="7">
    <source>
        <dbReference type="ARBA" id="ARBA00022824"/>
    </source>
</evidence>
<gene>
    <name evidence="12" type="ORF">PV09_06819</name>
</gene>
<evidence type="ECO:0000313" key="12">
    <source>
        <dbReference type="EMBL" id="KIW01632.1"/>
    </source>
</evidence>
<proteinExistence type="inferred from homology"/>
<feature type="compositionally biased region" description="Polar residues" evidence="10">
    <location>
        <begin position="495"/>
        <end position="504"/>
    </location>
</feature>
<dbReference type="GeneID" id="27314792"/>
<keyword evidence="9 11" id="KW-0472">Membrane</keyword>
<dbReference type="PANTHER" id="PTHR13205:SF15">
    <property type="entry name" value="DOLICHOL KINASE"/>
    <property type="match status" value="1"/>
</dbReference>
<evidence type="ECO:0000256" key="11">
    <source>
        <dbReference type="SAM" id="Phobius"/>
    </source>
</evidence>
<dbReference type="InterPro" id="IPR032974">
    <property type="entry name" value="Polypren_kinase"/>
</dbReference>
<feature type="region of interest" description="Disordered" evidence="10">
    <location>
        <begin position="1"/>
        <end position="144"/>
    </location>
</feature>
<dbReference type="RefSeq" id="XP_016211501.1">
    <property type="nucleotide sequence ID" value="XM_016360515.1"/>
</dbReference>
<comment type="subcellular location">
    <subcellularLocation>
        <location evidence="1">Endoplasmic reticulum membrane</location>
        <topology evidence="1">Multi-pass membrane protein</topology>
    </subcellularLocation>
</comment>
<evidence type="ECO:0000256" key="2">
    <source>
        <dbReference type="ARBA" id="ARBA00010794"/>
    </source>
</evidence>
<feature type="region of interest" description="Disordered" evidence="10">
    <location>
        <begin position="495"/>
        <end position="522"/>
    </location>
</feature>
<evidence type="ECO:0000256" key="1">
    <source>
        <dbReference type="ARBA" id="ARBA00004477"/>
    </source>
</evidence>
<dbReference type="EC" id="2.7.1.108" evidence="3"/>
<feature type="transmembrane region" description="Helical" evidence="11">
    <location>
        <begin position="867"/>
        <end position="886"/>
    </location>
</feature>
<feature type="transmembrane region" description="Helical" evidence="11">
    <location>
        <begin position="774"/>
        <end position="795"/>
    </location>
</feature>
<dbReference type="AlphaFoldDB" id="A0A0D1YLD2"/>
<name>A0A0D1YLD2_9PEZI</name>
<dbReference type="OrthoDB" id="377083at2759"/>
<dbReference type="PANTHER" id="PTHR13205">
    <property type="entry name" value="TRANSMEMBRANE PROTEIN 15-RELATED"/>
    <property type="match status" value="1"/>
</dbReference>
<dbReference type="InParanoid" id="A0A0D1YLD2"/>
<dbReference type="GO" id="GO:0004168">
    <property type="term" value="F:dolichol kinase activity"/>
    <property type="evidence" value="ECO:0007669"/>
    <property type="project" value="UniProtKB-EC"/>
</dbReference>
<evidence type="ECO:0000256" key="3">
    <source>
        <dbReference type="ARBA" id="ARBA00012132"/>
    </source>
</evidence>
<dbReference type="HOGENOM" id="CLU_007859_0_0_1"/>
<dbReference type="GO" id="GO:0043048">
    <property type="term" value="P:dolichyl monophosphate biosynthetic process"/>
    <property type="evidence" value="ECO:0007669"/>
    <property type="project" value="TreeGrafter"/>
</dbReference>
<keyword evidence="6" id="KW-0418">Kinase</keyword>
<sequence length="983" mass="108671">MQPGEDAAPDTRQDERQESSSARQLDGETRPDEEEAVRDRRAGLAAADGAARASSSAGRVPSRSPHPYHRRSVLEGKTRIKPDLATRSREVPFASRSARREDAQGLSRRPSRDRTMGGRASPSESGTEADDESAGYARALPAPPMRPRKGLKIALNAAAMDDQATPLLTPSAIDEEATRFEFPAAKSSHAGHDKGSTDDELREARARFVKRRRAELARRASEVLLLAAVGMLVMGNESVRSSIEQWRRVELLSHVAIIAGLYLLYPVRLIAYAWRRTKSWKPVQRTIRLPAAFDPAPLLYPEFIPVFLSLILLPTFPKILLPNLVLGLASVPAGLYRFGNWNIEPLRWLVSIVPLILSEHTDFPHKIFAIKPYILKTDPLERLEPEIIVALYPLHQSLVHFVHYLTTTSLLPAEVHLMSIGLINLLLCAEMPPTVILQILLWFGGLSVYALVGPVIRWNIALARVPRWRFRRAGRLIQMQQSFLNMLSKALTRSRSADQPQKWSGSDADEDHEEEKPRRRSSMLSLETIKAELIDPLKTSFFSNNTASKSANSGQAGDGKEEMLLEKGNGTARSKSYRPRRNTVPNLTTGSSDVLERPVAATEPAARRRKGAYGRTIFGRPLSSLTQREATARKWAYAMYTYVATVLLILGPIRNLVSRYALNGHEPFGWAIGYLFGNIQELRFLIWQWNLERWVPLPPLADGEDCLALNITGRAECVRQVVLGEANTRLLLCAWCVAIIIVGLAVVLSFTFVEVDTRRKVFHGMMVAMLLPTIFIDPSFFSLALVLMLAIFLLLDLLRASQLPPLSRPIASFLTPYVDGRDLRGPVVVSHIFLLIGCAVPLWLSLAGSRFTGLEPWVNWNVAQRDVSMIAGVVCVGMGDAAASLIGRRYGRHKWPWTGGKSLEGSAAFALAVTVGLIAGKLWLHIGGWEDASRGANDEWAAVIVKAGIAACGASFMEAVLTGGNDNVIVPIVLWVLVRALDV</sequence>
<evidence type="ECO:0000313" key="13">
    <source>
        <dbReference type="Proteomes" id="UP000053259"/>
    </source>
</evidence>
<comment type="similarity">
    <text evidence="2">Belongs to the polyprenol kinase family.</text>
</comment>
<feature type="compositionally biased region" description="Basic and acidic residues" evidence="10">
    <location>
        <begin position="9"/>
        <end position="18"/>
    </location>
</feature>
<keyword evidence="5 11" id="KW-0812">Transmembrane</keyword>
<accession>A0A0D1YLD2</accession>
<reference evidence="12 13" key="1">
    <citation type="submission" date="2015-01" db="EMBL/GenBank/DDBJ databases">
        <title>The Genome Sequence of Ochroconis gallopava CBS43764.</title>
        <authorList>
            <consortium name="The Broad Institute Genomics Platform"/>
            <person name="Cuomo C."/>
            <person name="de Hoog S."/>
            <person name="Gorbushina A."/>
            <person name="Stielow B."/>
            <person name="Teixiera M."/>
            <person name="Abouelleil A."/>
            <person name="Chapman S.B."/>
            <person name="Priest M."/>
            <person name="Young S.K."/>
            <person name="Wortman J."/>
            <person name="Nusbaum C."/>
            <person name="Birren B."/>
        </authorList>
    </citation>
    <scope>NUCLEOTIDE SEQUENCE [LARGE SCALE GENOMIC DNA]</scope>
    <source>
        <strain evidence="12 13">CBS 43764</strain>
    </source>
</reference>
<keyword evidence="8 11" id="KW-1133">Transmembrane helix</keyword>
<keyword evidence="4" id="KW-0808">Transferase</keyword>
<dbReference type="EMBL" id="KN847553">
    <property type="protein sequence ID" value="KIW01632.1"/>
    <property type="molecule type" value="Genomic_DNA"/>
</dbReference>
<feature type="compositionally biased region" description="Low complexity" evidence="10">
    <location>
        <begin position="43"/>
        <end position="65"/>
    </location>
</feature>
<evidence type="ECO:0000256" key="4">
    <source>
        <dbReference type="ARBA" id="ARBA00022679"/>
    </source>
</evidence>
<feature type="transmembrane region" description="Helical" evidence="11">
    <location>
        <begin position="439"/>
        <end position="462"/>
    </location>
</feature>
<feature type="transmembrane region" description="Helical" evidence="11">
    <location>
        <begin position="729"/>
        <end position="753"/>
    </location>
</feature>
<dbReference type="GO" id="GO:0005789">
    <property type="term" value="C:endoplasmic reticulum membrane"/>
    <property type="evidence" value="ECO:0007669"/>
    <property type="project" value="UniProtKB-SubCell"/>
</dbReference>
<evidence type="ECO:0000256" key="8">
    <source>
        <dbReference type="ARBA" id="ARBA00022989"/>
    </source>
</evidence>
<dbReference type="STRING" id="253628.A0A0D1YLD2"/>
<dbReference type="VEuPathDB" id="FungiDB:PV09_06819"/>
<evidence type="ECO:0000256" key="5">
    <source>
        <dbReference type="ARBA" id="ARBA00022692"/>
    </source>
</evidence>
<feature type="region of interest" description="Disordered" evidence="10">
    <location>
        <begin position="569"/>
        <end position="591"/>
    </location>
</feature>
<feature type="transmembrane region" description="Helical" evidence="11">
    <location>
        <begin position="827"/>
        <end position="846"/>
    </location>
</feature>
<keyword evidence="13" id="KW-1185">Reference proteome</keyword>
<dbReference type="Proteomes" id="UP000053259">
    <property type="component" value="Unassembled WGS sequence"/>
</dbReference>
<feature type="transmembrane region" description="Helical" evidence="11">
    <location>
        <begin position="906"/>
        <end position="924"/>
    </location>
</feature>
<protein>
    <recommendedName>
        <fullName evidence="3">dolichol kinase</fullName>
        <ecNumber evidence="3">2.7.1.108</ecNumber>
    </recommendedName>
</protein>
<keyword evidence="7" id="KW-0256">Endoplasmic reticulum</keyword>
<evidence type="ECO:0000256" key="10">
    <source>
        <dbReference type="SAM" id="MobiDB-lite"/>
    </source>
</evidence>
<evidence type="ECO:0000256" key="6">
    <source>
        <dbReference type="ARBA" id="ARBA00022777"/>
    </source>
</evidence>
<organism evidence="12 13">
    <name type="scientific">Verruconis gallopava</name>
    <dbReference type="NCBI Taxonomy" id="253628"/>
    <lineage>
        <taxon>Eukaryota</taxon>
        <taxon>Fungi</taxon>
        <taxon>Dikarya</taxon>
        <taxon>Ascomycota</taxon>
        <taxon>Pezizomycotina</taxon>
        <taxon>Dothideomycetes</taxon>
        <taxon>Pleosporomycetidae</taxon>
        <taxon>Venturiales</taxon>
        <taxon>Sympoventuriaceae</taxon>
        <taxon>Verruconis</taxon>
    </lineage>
</organism>